<dbReference type="Gene3D" id="3.40.1350.10">
    <property type="match status" value="1"/>
</dbReference>
<keyword evidence="3" id="KW-1185">Reference proteome</keyword>
<dbReference type="Proteomes" id="UP000199514">
    <property type="component" value="Unassembled WGS sequence"/>
</dbReference>
<dbReference type="EMBL" id="FOLE01000001">
    <property type="protein sequence ID" value="SFB82318.1"/>
    <property type="molecule type" value="Genomic_DNA"/>
</dbReference>
<dbReference type="InterPro" id="IPR011335">
    <property type="entry name" value="Restrct_endonuc-II-like"/>
</dbReference>
<dbReference type="Pfam" id="PF04471">
    <property type="entry name" value="Mrr_cat"/>
    <property type="match status" value="1"/>
</dbReference>
<dbReference type="STRING" id="927664.SAMN05421780_101638"/>
<name>A0A1I1EAD4_9BACT</name>
<accession>A0A1I1EAD4</accession>
<keyword evidence="2" id="KW-0540">Nuclease</keyword>
<keyword evidence="2" id="KW-0378">Hydrolase</keyword>
<gene>
    <name evidence="2" type="ORF">SAMN05421780_101638</name>
</gene>
<evidence type="ECO:0000313" key="2">
    <source>
        <dbReference type="EMBL" id="SFB82318.1"/>
    </source>
</evidence>
<sequence>MKIEEKDWRKYERSIYGALSNAFDGCSFEFDDKIFGKYSKEERQIDIAIRGEIGGNKILGIVDCKYFSKNIDVKIIEGFLGMLDDVKANFGIIITNNGFSKAAKNRAIQKGVKLEIIEFDKINEIQLVYDYFINKDIHNLELSKYEFYQRCTHNSSFFDKEKSNYESRIIIFKEGFANTEYYAYKKLIQESARLFRDFLDLEYITIKIPANDDNQRKKIYSVTIKRIQLELFLELNFKNLREDIRLWRGDFLYNNRFTKEIIYDFARLYIKSDQHYNYADDVS</sequence>
<dbReference type="InterPro" id="IPR011856">
    <property type="entry name" value="tRNA_endonuc-like_dom_sf"/>
</dbReference>
<feature type="domain" description="Restriction endonuclease type IV Mrr" evidence="1">
    <location>
        <begin position="41"/>
        <end position="122"/>
    </location>
</feature>
<dbReference type="InterPro" id="IPR007560">
    <property type="entry name" value="Restrct_endonuc_IV_Mrr"/>
</dbReference>
<keyword evidence="2" id="KW-0255">Endonuclease</keyword>
<dbReference type="SUPFAM" id="SSF52980">
    <property type="entry name" value="Restriction endonuclease-like"/>
    <property type="match status" value="1"/>
</dbReference>
<dbReference type="RefSeq" id="WP_091507156.1">
    <property type="nucleotide sequence ID" value="NZ_FOLE01000001.1"/>
</dbReference>
<evidence type="ECO:0000313" key="3">
    <source>
        <dbReference type="Proteomes" id="UP000199514"/>
    </source>
</evidence>
<protein>
    <submittedName>
        <fullName evidence="2">Restriction endonuclease</fullName>
    </submittedName>
</protein>
<dbReference type="OrthoDB" id="1454447at2"/>
<organism evidence="2 3">
    <name type="scientific">Flexibacter flexilis DSM 6793</name>
    <dbReference type="NCBI Taxonomy" id="927664"/>
    <lineage>
        <taxon>Bacteria</taxon>
        <taxon>Pseudomonadati</taxon>
        <taxon>Bacteroidota</taxon>
        <taxon>Cytophagia</taxon>
        <taxon>Cytophagales</taxon>
        <taxon>Flexibacteraceae</taxon>
        <taxon>Flexibacter</taxon>
    </lineage>
</organism>
<reference evidence="2 3" key="1">
    <citation type="submission" date="2016-10" db="EMBL/GenBank/DDBJ databases">
        <authorList>
            <person name="de Groot N.N."/>
        </authorList>
    </citation>
    <scope>NUCLEOTIDE SEQUENCE [LARGE SCALE GENOMIC DNA]</scope>
    <source>
        <strain evidence="2 3">DSM 6793</strain>
    </source>
</reference>
<evidence type="ECO:0000259" key="1">
    <source>
        <dbReference type="Pfam" id="PF04471"/>
    </source>
</evidence>
<dbReference type="AlphaFoldDB" id="A0A1I1EAD4"/>
<dbReference type="GO" id="GO:0004519">
    <property type="term" value="F:endonuclease activity"/>
    <property type="evidence" value="ECO:0007669"/>
    <property type="project" value="UniProtKB-KW"/>
</dbReference>
<proteinExistence type="predicted"/>
<dbReference type="GO" id="GO:0009307">
    <property type="term" value="P:DNA restriction-modification system"/>
    <property type="evidence" value="ECO:0007669"/>
    <property type="project" value="InterPro"/>
</dbReference>
<dbReference type="GO" id="GO:0003677">
    <property type="term" value="F:DNA binding"/>
    <property type="evidence" value="ECO:0007669"/>
    <property type="project" value="InterPro"/>
</dbReference>